<dbReference type="PANTHER" id="PTHR43116">
    <property type="entry name" value="PEPTIDE CHAIN RELEASE FACTOR 2"/>
    <property type="match status" value="1"/>
</dbReference>
<evidence type="ECO:0000256" key="1">
    <source>
        <dbReference type="ARBA" id="ARBA00010835"/>
    </source>
</evidence>
<dbReference type="Proteomes" id="UP000034316">
    <property type="component" value="Unassembled WGS sequence"/>
</dbReference>
<dbReference type="InterPro" id="IPR000352">
    <property type="entry name" value="Pep_chain_release_fac_I"/>
</dbReference>
<comment type="similarity">
    <text evidence="1">Belongs to the prokaryotic/mitochondrial release factor family.</text>
</comment>
<dbReference type="GO" id="GO:0005737">
    <property type="term" value="C:cytoplasm"/>
    <property type="evidence" value="ECO:0007669"/>
    <property type="project" value="InterPro"/>
</dbReference>
<sequence length="258" mass="28887">ENLTLFDGEYDSSSAFLSLHSGAGGTESQDWAGILKRMYMRWAEKHNYSVEEIAESLGEEAGIKSATIKISGFQAFGYLKAEAGVHRLVRMSPFDSDKARHTSFALAEVVPEIDKAVEDDFKIDEKDLKVDTYRSGGAGGQNVNKVETAIRITHLPTGIVVTSQNERSQAQNRELAMKILLGKLIQLKIEKHKETIDELKGEHISVEWGSQIRSYVLAPYQMIKDHRTNFETSDTQGVLGGDLDDFMLEHLKKLRINN</sequence>
<dbReference type="Gene3D" id="3.30.160.20">
    <property type="match status" value="1"/>
</dbReference>
<dbReference type="InterPro" id="IPR004374">
    <property type="entry name" value="PrfB"/>
</dbReference>
<dbReference type="SUPFAM" id="SSF75620">
    <property type="entry name" value="Release factor"/>
    <property type="match status" value="1"/>
</dbReference>
<accession>A0A0G0D4N2</accession>
<evidence type="ECO:0000256" key="2">
    <source>
        <dbReference type="ARBA" id="ARBA00022481"/>
    </source>
</evidence>
<keyword evidence="2" id="KW-0488">Methylation</keyword>
<comment type="caution">
    <text evidence="6">The sequence shown here is derived from an EMBL/GenBank/DDBJ whole genome shotgun (WGS) entry which is preliminary data.</text>
</comment>
<dbReference type="STRING" id="1618333.UR93_C0001G0001"/>
<dbReference type="EMBL" id="LBRB01000001">
    <property type="protein sequence ID" value="KKP89169.1"/>
    <property type="molecule type" value="Genomic_DNA"/>
</dbReference>
<protein>
    <recommendedName>
        <fullName evidence="4">Peptide chain release factor 2</fullName>
    </recommendedName>
</protein>
<dbReference type="PROSITE" id="PS00745">
    <property type="entry name" value="RF_PROK_I"/>
    <property type="match status" value="1"/>
</dbReference>
<feature type="non-terminal residue" evidence="6">
    <location>
        <position position="1"/>
    </location>
</feature>
<feature type="domain" description="Prokaryotic-type class I peptide chain release factors" evidence="5">
    <location>
        <begin position="134"/>
        <end position="150"/>
    </location>
</feature>
<dbReference type="Pfam" id="PF00472">
    <property type="entry name" value="RF-1"/>
    <property type="match status" value="1"/>
</dbReference>
<evidence type="ECO:0000256" key="4">
    <source>
        <dbReference type="NCBIfam" id="TIGR00020"/>
    </source>
</evidence>
<evidence type="ECO:0000313" key="7">
    <source>
        <dbReference type="Proteomes" id="UP000034316"/>
    </source>
</evidence>
<dbReference type="InterPro" id="IPR045853">
    <property type="entry name" value="Pep_chain_release_fac_I_sf"/>
</dbReference>
<dbReference type="PATRIC" id="fig|1618333.3.peg.1"/>
<dbReference type="GO" id="GO:0016149">
    <property type="term" value="F:translation release factor activity, codon specific"/>
    <property type="evidence" value="ECO:0007669"/>
    <property type="project" value="InterPro"/>
</dbReference>
<dbReference type="NCBIfam" id="TIGR00020">
    <property type="entry name" value="prfB"/>
    <property type="match status" value="1"/>
</dbReference>
<dbReference type="AlphaFoldDB" id="A0A0G0D4N2"/>
<reference evidence="6 7" key="1">
    <citation type="journal article" date="2015" name="Nature">
        <title>rRNA introns, odd ribosomes, and small enigmatic genomes across a large radiation of phyla.</title>
        <authorList>
            <person name="Brown C.T."/>
            <person name="Hug L.A."/>
            <person name="Thomas B.C."/>
            <person name="Sharon I."/>
            <person name="Castelle C.J."/>
            <person name="Singh A."/>
            <person name="Wilkins M.J."/>
            <person name="Williams K.H."/>
            <person name="Banfield J.F."/>
        </authorList>
    </citation>
    <scope>NUCLEOTIDE SEQUENCE [LARGE SCALE GENOMIC DNA]</scope>
</reference>
<proteinExistence type="inferred from homology"/>
<evidence type="ECO:0000256" key="3">
    <source>
        <dbReference type="ARBA" id="ARBA00022917"/>
    </source>
</evidence>
<evidence type="ECO:0000259" key="5">
    <source>
        <dbReference type="PROSITE" id="PS00745"/>
    </source>
</evidence>
<gene>
    <name evidence="6" type="ORF">UR93_C0001G0001</name>
</gene>
<dbReference type="FunFam" id="3.30.160.20:FF:000004">
    <property type="entry name" value="Peptide chain release factor 1"/>
    <property type="match status" value="1"/>
</dbReference>
<dbReference type="Gene3D" id="3.30.70.1660">
    <property type="match status" value="1"/>
</dbReference>
<name>A0A0G0D4N2_9BACT</name>
<dbReference type="SMART" id="SM00937">
    <property type="entry name" value="PCRF"/>
    <property type="match status" value="1"/>
</dbReference>
<dbReference type="Pfam" id="PF03462">
    <property type="entry name" value="PCRF"/>
    <property type="match status" value="1"/>
</dbReference>
<dbReference type="PANTHER" id="PTHR43116:SF3">
    <property type="entry name" value="CLASS I PEPTIDE CHAIN RELEASE FACTOR"/>
    <property type="match status" value="1"/>
</dbReference>
<evidence type="ECO:0000313" key="6">
    <source>
        <dbReference type="EMBL" id="KKP89169.1"/>
    </source>
</evidence>
<organism evidence="6 7">
    <name type="scientific">Berkelbacteria bacterium GW2011_GWA2_35_9</name>
    <dbReference type="NCBI Taxonomy" id="1618333"/>
    <lineage>
        <taxon>Bacteria</taxon>
        <taxon>Candidatus Berkelbacteria</taxon>
    </lineage>
</organism>
<keyword evidence="3" id="KW-0648">Protein biosynthesis</keyword>
<dbReference type="InterPro" id="IPR005139">
    <property type="entry name" value="PCRF"/>
</dbReference>